<gene>
    <name evidence="10" type="ORF">SAMN02745207_01245</name>
</gene>
<dbReference type="PANTHER" id="PTHR32309">
    <property type="entry name" value="TYROSINE-PROTEIN KINASE"/>
    <property type="match status" value="1"/>
</dbReference>
<keyword evidence="11" id="KW-1185">Reference proteome</keyword>
<feature type="domain" description="Tyrosine-protein kinase G-rich" evidence="9">
    <location>
        <begin position="155"/>
        <end position="196"/>
    </location>
</feature>
<dbReference type="EMBL" id="FQXM01000005">
    <property type="protein sequence ID" value="SHH46809.1"/>
    <property type="molecule type" value="Genomic_DNA"/>
</dbReference>
<reference evidence="10 11" key="1">
    <citation type="submission" date="2016-11" db="EMBL/GenBank/DDBJ databases">
        <authorList>
            <person name="Jaros S."/>
            <person name="Januszkiewicz K."/>
            <person name="Wedrychowicz H."/>
        </authorList>
    </citation>
    <scope>NUCLEOTIDE SEQUENCE [LARGE SCALE GENOMIC DNA]</scope>
    <source>
        <strain evidence="10 11">DSM 8605</strain>
    </source>
</reference>
<feature type="transmembrane region" description="Helical" evidence="7">
    <location>
        <begin position="21"/>
        <end position="42"/>
    </location>
</feature>
<keyword evidence="4 7" id="KW-0812">Transmembrane</keyword>
<evidence type="ECO:0000256" key="4">
    <source>
        <dbReference type="ARBA" id="ARBA00022692"/>
    </source>
</evidence>
<evidence type="ECO:0000256" key="6">
    <source>
        <dbReference type="ARBA" id="ARBA00023136"/>
    </source>
</evidence>
<feature type="domain" description="Polysaccharide chain length determinant N-terminal" evidence="8">
    <location>
        <begin position="6"/>
        <end position="94"/>
    </location>
</feature>
<keyword evidence="3" id="KW-1003">Cell membrane</keyword>
<dbReference type="GO" id="GO:0005886">
    <property type="term" value="C:plasma membrane"/>
    <property type="evidence" value="ECO:0007669"/>
    <property type="project" value="UniProtKB-SubCell"/>
</dbReference>
<dbReference type="GO" id="GO:0004713">
    <property type="term" value="F:protein tyrosine kinase activity"/>
    <property type="evidence" value="ECO:0007669"/>
    <property type="project" value="TreeGrafter"/>
</dbReference>
<evidence type="ECO:0000256" key="3">
    <source>
        <dbReference type="ARBA" id="ARBA00022475"/>
    </source>
</evidence>
<keyword evidence="5 7" id="KW-1133">Transmembrane helix</keyword>
<evidence type="ECO:0000256" key="7">
    <source>
        <dbReference type="SAM" id="Phobius"/>
    </source>
</evidence>
<dbReference type="Proteomes" id="UP000184447">
    <property type="component" value="Unassembled WGS sequence"/>
</dbReference>
<name>A0A1M5T7T7_9CLOT</name>
<keyword evidence="6 7" id="KW-0472">Membrane</keyword>
<evidence type="ECO:0000256" key="5">
    <source>
        <dbReference type="ARBA" id="ARBA00022989"/>
    </source>
</evidence>
<dbReference type="OrthoDB" id="2360475at2"/>
<dbReference type="STRING" id="1121316.SAMN02745207_01245"/>
<organism evidence="10 11">
    <name type="scientific">Clostridium grantii DSM 8605</name>
    <dbReference type="NCBI Taxonomy" id="1121316"/>
    <lineage>
        <taxon>Bacteria</taxon>
        <taxon>Bacillati</taxon>
        <taxon>Bacillota</taxon>
        <taxon>Clostridia</taxon>
        <taxon>Eubacteriales</taxon>
        <taxon>Clostridiaceae</taxon>
        <taxon>Clostridium</taxon>
    </lineage>
</organism>
<dbReference type="Pfam" id="PF13807">
    <property type="entry name" value="GNVR"/>
    <property type="match status" value="1"/>
</dbReference>
<evidence type="ECO:0000259" key="8">
    <source>
        <dbReference type="Pfam" id="PF02706"/>
    </source>
</evidence>
<evidence type="ECO:0000256" key="2">
    <source>
        <dbReference type="ARBA" id="ARBA00006683"/>
    </source>
</evidence>
<dbReference type="AlphaFoldDB" id="A0A1M5T7T7"/>
<accession>A0A1M5T7T7</accession>
<dbReference type="RefSeq" id="WP_073337565.1">
    <property type="nucleotide sequence ID" value="NZ_FQXM01000005.1"/>
</dbReference>
<dbReference type="InterPro" id="IPR032807">
    <property type="entry name" value="GNVR"/>
</dbReference>
<protein>
    <submittedName>
        <fullName evidence="10">Capsular polysaccharide biosynthesis protein</fullName>
    </submittedName>
</protein>
<sequence>MEEEMTLDLKELFYILRKRMGLIIGITLASTIISIIISFFVLTPVYEAKMSVVIGKAETTSTDSAYSLNDVTMFQKLVKTYAEVAKSRVVAQSTLDLMDTDLEVDDLIEMVTVTPQADTQLMDITVKSTNPEEAKQIVSSLTLAFIKRAESLISNSSIEILDQPELPENPVAPNKKLNVAIAFFLGLMVSVGLVFVIEFMDNTVKTKEDVEKILDLPVIGLIPEHEAE</sequence>
<dbReference type="Pfam" id="PF02706">
    <property type="entry name" value="Wzz"/>
    <property type="match status" value="1"/>
</dbReference>
<evidence type="ECO:0000259" key="9">
    <source>
        <dbReference type="Pfam" id="PF13807"/>
    </source>
</evidence>
<dbReference type="InterPro" id="IPR050445">
    <property type="entry name" value="Bact_polysacc_biosynth/exp"/>
</dbReference>
<dbReference type="InterPro" id="IPR003856">
    <property type="entry name" value="LPS_length_determ_N"/>
</dbReference>
<comment type="subcellular location">
    <subcellularLocation>
        <location evidence="1">Cell membrane</location>
        <topology evidence="1">Multi-pass membrane protein</topology>
    </subcellularLocation>
</comment>
<proteinExistence type="inferred from homology"/>
<evidence type="ECO:0000313" key="10">
    <source>
        <dbReference type="EMBL" id="SHH46809.1"/>
    </source>
</evidence>
<evidence type="ECO:0000313" key="11">
    <source>
        <dbReference type="Proteomes" id="UP000184447"/>
    </source>
</evidence>
<feature type="transmembrane region" description="Helical" evidence="7">
    <location>
        <begin position="177"/>
        <end position="197"/>
    </location>
</feature>
<dbReference type="PANTHER" id="PTHR32309:SF13">
    <property type="entry name" value="FERRIC ENTEROBACTIN TRANSPORT PROTEIN FEPE"/>
    <property type="match status" value="1"/>
</dbReference>
<evidence type="ECO:0000256" key="1">
    <source>
        <dbReference type="ARBA" id="ARBA00004651"/>
    </source>
</evidence>
<comment type="similarity">
    <text evidence="2">Belongs to the CpsC/CapA family.</text>
</comment>